<proteinExistence type="predicted"/>
<comment type="caution">
    <text evidence="3">The sequence shown here is derived from an EMBL/GenBank/DDBJ whole genome shotgun (WGS) entry which is preliminary data.</text>
</comment>
<dbReference type="AlphaFoldDB" id="A0ABD1EQU8"/>
<name>A0ABD1EQU8_HYPHA</name>
<accession>A0ABD1EQU8</accession>
<keyword evidence="2" id="KW-0472">Membrane</keyword>
<evidence type="ECO:0000313" key="4">
    <source>
        <dbReference type="Proteomes" id="UP001566132"/>
    </source>
</evidence>
<sequence>MSGTPGSEDLVATAGRSHYRSKSSAARYDVRLFLSLSRMRRPLPDRAKPTDRLSSTPTTFLLLMLLLNPIIVFVVNVVQIILIASRERCIRDFKLPMGHGPLRHDNF</sequence>
<reference evidence="3 4" key="1">
    <citation type="submission" date="2024-05" db="EMBL/GenBank/DDBJ databases">
        <title>Genetic variation in Jamaican populations of the coffee berry borer (Hypothenemus hampei).</title>
        <authorList>
            <person name="Errbii M."/>
            <person name="Myrie A."/>
        </authorList>
    </citation>
    <scope>NUCLEOTIDE SEQUENCE [LARGE SCALE GENOMIC DNA]</scope>
    <source>
        <strain evidence="3">JA-Hopewell-2020-01-JO</strain>
        <tissue evidence="3">Whole body</tissue>
    </source>
</reference>
<protein>
    <submittedName>
        <fullName evidence="3">Uncharacterized protein</fullName>
    </submittedName>
</protein>
<gene>
    <name evidence="3" type="ORF">ABEB36_006532</name>
</gene>
<organism evidence="3 4">
    <name type="scientific">Hypothenemus hampei</name>
    <name type="common">Coffee berry borer</name>
    <dbReference type="NCBI Taxonomy" id="57062"/>
    <lineage>
        <taxon>Eukaryota</taxon>
        <taxon>Metazoa</taxon>
        <taxon>Ecdysozoa</taxon>
        <taxon>Arthropoda</taxon>
        <taxon>Hexapoda</taxon>
        <taxon>Insecta</taxon>
        <taxon>Pterygota</taxon>
        <taxon>Neoptera</taxon>
        <taxon>Endopterygota</taxon>
        <taxon>Coleoptera</taxon>
        <taxon>Polyphaga</taxon>
        <taxon>Cucujiformia</taxon>
        <taxon>Curculionidae</taxon>
        <taxon>Scolytinae</taxon>
        <taxon>Hypothenemus</taxon>
    </lineage>
</organism>
<dbReference type="EMBL" id="JBDJPC010000005">
    <property type="protein sequence ID" value="KAL1501148.1"/>
    <property type="molecule type" value="Genomic_DNA"/>
</dbReference>
<keyword evidence="4" id="KW-1185">Reference proteome</keyword>
<feature type="region of interest" description="Disordered" evidence="1">
    <location>
        <begin position="1"/>
        <end position="24"/>
    </location>
</feature>
<feature type="transmembrane region" description="Helical" evidence="2">
    <location>
        <begin position="60"/>
        <end position="84"/>
    </location>
</feature>
<keyword evidence="2" id="KW-1133">Transmembrane helix</keyword>
<evidence type="ECO:0000313" key="3">
    <source>
        <dbReference type="EMBL" id="KAL1501148.1"/>
    </source>
</evidence>
<keyword evidence="2" id="KW-0812">Transmembrane</keyword>
<evidence type="ECO:0000256" key="1">
    <source>
        <dbReference type="SAM" id="MobiDB-lite"/>
    </source>
</evidence>
<evidence type="ECO:0000256" key="2">
    <source>
        <dbReference type="SAM" id="Phobius"/>
    </source>
</evidence>
<dbReference type="Proteomes" id="UP001566132">
    <property type="component" value="Unassembled WGS sequence"/>
</dbReference>